<dbReference type="Proteomes" id="UP000216311">
    <property type="component" value="Unassembled WGS sequence"/>
</dbReference>
<proteinExistence type="predicted"/>
<dbReference type="InterPro" id="IPR009057">
    <property type="entry name" value="Homeodomain-like_sf"/>
</dbReference>
<accession>A0A255GY78</accession>
<dbReference type="AlphaFoldDB" id="A0A255GY78"/>
<dbReference type="InterPro" id="IPR036271">
    <property type="entry name" value="Tet_transcr_reg_TetR-rel_C_sf"/>
</dbReference>
<evidence type="ECO:0000256" key="2">
    <source>
        <dbReference type="PROSITE-ProRule" id="PRU00335"/>
    </source>
</evidence>
<protein>
    <recommendedName>
        <fullName evidence="3">HTH tetR-type domain-containing protein</fullName>
    </recommendedName>
</protein>
<dbReference type="PROSITE" id="PS50977">
    <property type="entry name" value="HTH_TETR_2"/>
    <property type="match status" value="1"/>
</dbReference>
<dbReference type="PANTHER" id="PTHR30055:SF241">
    <property type="entry name" value="TRANSCRIPTIONAL REGULATORY PROTEIN"/>
    <property type="match status" value="1"/>
</dbReference>
<dbReference type="GO" id="GO:0000976">
    <property type="term" value="F:transcription cis-regulatory region binding"/>
    <property type="evidence" value="ECO:0007669"/>
    <property type="project" value="TreeGrafter"/>
</dbReference>
<keyword evidence="1 2" id="KW-0238">DNA-binding</keyword>
<keyword evidence="5" id="KW-1185">Reference proteome</keyword>
<sequence>MIVQPEATLSPRRAETRRRLMTAAIEVFADKGVNGASVEEICEQAGFTRGAFYSNFDSKDELCAALLRDLCQQHLAAAETAIAQVLDTGEQPLDELIDSAVDTFVAIQPTDRNIQLLQLELRLHAARNAEFAVMFNELDAEMSELFGSLIELGLRRRGVHLSLPARQAIDLLHAVHEAGNFDQLLGRTTPGAGTSDLKALLRNLVRPVQD</sequence>
<organism evidence="4 5">
    <name type="scientific">Enemella dayhoffiae</name>
    <dbReference type="NCBI Taxonomy" id="2016507"/>
    <lineage>
        <taxon>Bacteria</taxon>
        <taxon>Bacillati</taxon>
        <taxon>Actinomycetota</taxon>
        <taxon>Actinomycetes</taxon>
        <taxon>Propionibacteriales</taxon>
        <taxon>Propionibacteriaceae</taxon>
        <taxon>Enemella</taxon>
    </lineage>
</organism>
<name>A0A255GY78_9ACTN</name>
<evidence type="ECO:0000259" key="3">
    <source>
        <dbReference type="PROSITE" id="PS50977"/>
    </source>
</evidence>
<evidence type="ECO:0000313" key="4">
    <source>
        <dbReference type="EMBL" id="OYO18574.1"/>
    </source>
</evidence>
<dbReference type="PRINTS" id="PR00455">
    <property type="entry name" value="HTHTETR"/>
</dbReference>
<dbReference type="GO" id="GO:0003700">
    <property type="term" value="F:DNA-binding transcription factor activity"/>
    <property type="evidence" value="ECO:0007669"/>
    <property type="project" value="TreeGrafter"/>
</dbReference>
<dbReference type="InterPro" id="IPR001647">
    <property type="entry name" value="HTH_TetR"/>
</dbReference>
<feature type="DNA-binding region" description="H-T-H motif" evidence="2">
    <location>
        <begin position="37"/>
        <end position="56"/>
    </location>
</feature>
<dbReference type="Pfam" id="PF00440">
    <property type="entry name" value="TetR_N"/>
    <property type="match status" value="1"/>
</dbReference>
<dbReference type="Gene3D" id="1.10.357.10">
    <property type="entry name" value="Tetracycline Repressor, domain 2"/>
    <property type="match status" value="1"/>
</dbReference>
<evidence type="ECO:0000256" key="1">
    <source>
        <dbReference type="ARBA" id="ARBA00023125"/>
    </source>
</evidence>
<dbReference type="InterPro" id="IPR050109">
    <property type="entry name" value="HTH-type_TetR-like_transc_reg"/>
</dbReference>
<dbReference type="OrthoDB" id="7252896at2"/>
<gene>
    <name evidence="4" type="ORF">CGZ93_14155</name>
</gene>
<dbReference type="PANTHER" id="PTHR30055">
    <property type="entry name" value="HTH-TYPE TRANSCRIPTIONAL REGULATOR RUTR"/>
    <property type="match status" value="1"/>
</dbReference>
<dbReference type="EMBL" id="NMVQ01000043">
    <property type="protein sequence ID" value="OYO18574.1"/>
    <property type="molecule type" value="Genomic_DNA"/>
</dbReference>
<dbReference type="SUPFAM" id="SSF46689">
    <property type="entry name" value="Homeodomain-like"/>
    <property type="match status" value="1"/>
</dbReference>
<reference evidence="4 5" key="1">
    <citation type="submission" date="2017-07" db="EMBL/GenBank/DDBJ databases">
        <title>Draft whole genome sequences of clinical Proprionibacteriaceae strains.</title>
        <authorList>
            <person name="Bernier A.-M."/>
            <person name="Bernard K."/>
            <person name="Domingo M.-C."/>
        </authorList>
    </citation>
    <scope>NUCLEOTIDE SEQUENCE [LARGE SCALE GENOMIC DNA]</scope>
    <source>
        <strain evidence="4 5">NML 130396</strain>
    </source>
</reference>
<dbReference type="SUPFAM" id="SSF48498">
    <property type="entry name" value="Tetracyclin repressor-like, C-terminal domain"/>
    <property type="match status" value="1"/>
</dbReference>
<comment type="caution">
    <text evidence="4">The sequence shown here is derived from an EMBL/GenBank/DDBJ whole genome shotgun (WGS) entry which is preliminary data.</text>
</comment>
<dbReference type="RefSeq" id="WP_094364808.1">
    <property type="nucleotide sequence ID" value="NZ_NMVQ01000043.1"/>
</dbReference>
<evidence type="ECO:0000313" key="5">
    <source>
        <dbReference type="Proteomes" id="UP000216311"/>
    </source>
</evidence>
<feature type="domain" description="HTH tetR-type" evidence="3">
    <location>
        <begin position="14"/>
        <end position="74"/>
    </location>
</feature>